<dbReference type="EMBL" id="BRXZ01001562">
    <property type="protein sequence ID" value="GMH74154.1"/>
    <property type="molecule type" value="Genomic_DNA"/>
</dbReference>
<evidence type="ECO:0000313" key="3">
    <source>
        <dbReference type="Proteomes" id="UP001165082"/>
    </source>
</evidence>
<protein>
    <recommendedName>
        <fullName evidence="1">RGS domain-containing protein</fullName>
    </recommendedName>
</protein>
<dbReference type="AlphaFoldDB" id="A0A9W7ATM0"/>
<dbReference type="CDD" id="cd07440">
    <property type="entry name" value="RGS"/>
    <property type="match status" value="1"/>
</dbReference>
<gene>
    <name evidence="2" type="ORF">TrRE_jg7143</name>
</gene>
<feature type="non-terminal residue" evidence="2">
    <location>
        <position position="838"/>
    </location>
</feature>
<evidence type="ECO:0000259" key="1">
    <source>
        <dbReference type="PROSITE" id="PS50132"/>
    </source>
</evidence>
<sequence length="838" mass="93032">MSFRKSSMDAVDPDVLLRDISKRKSLSIQKAGKSGEGILPIAEGDLQDLIMLKMKIESQGDEAKRISSEVVLRVLNDDETRDLLEKFLTKEFAEESFHFWVEVTKFKEGGEGKGIEAQAKDVFKEFVKQGSNQQINIPSSMVKTVKKALDAGGDNVTLSIFDDALKEVVAMLARDKLRRFLNDESVTHRQDILVSDQERNLKAKYEEIQEKLSAMALLSIKRAVVTNLKRVVEFHEEVGAEVRRMIMMRKAQSRNLMRSSFAENMKGKGADIVSTVNRLAELMVENGGIFSTYNHCTSVVKMEVLLDALSRDVDLKILLKELKRVIGEVFKSVADVIRVNGVKGTEAALSALRFVGLQGKANSLISPLKVECPLSAIEIAVHMCKDRDLVGAEKVVEELVLTMRTRVNIWADYAMKEAIEPSSNLGIHFPNTDRLEDLCLLNIDENSIRSYLGKYQNYVEGISSQLEGDGEEEQILVVKLMTEFMRKTVTPDVQRRTRKGAGGEGGGGDWEAVTEQGALCSGFFDSVTRIWGKLVTGRRWNNRSTLEAFLIQCVLVVVDDFLRWCNEVYSKLYSSIESEALRSHRFSKMKIENMCMVGCDCDSISNCVGEFLDLVARENATGGGEDGVEVSVLQQKCDSIALLACKSQESVGELSAYIAQCICEKNIARHHFNEGHGHGHGLLGHSSRKSQDNGGIGILLVDNIFKSFDDISGGKIAIKLSFCRVLETFLEHLSMSKCMFNIAGANRLHSDFEKLVDWCSAFDAKHGTDCLGSGILDRAHAIVVVLGEPAVSTFNWRLMVCAAQLLDLEFWISMRTDKGRGHHHKYHEGGAGGGGKDS</sequence>
<organism evidence="2 3">
    <name type="scientific">Triparma retinervis</name>
    <dbReference type="NCBI Taxonomy" id="2557542"/>
    <lineage>
        <taxon>Eukaryota</taxon>
        <taxon>Sar</taxon>
        <taxon>Stramenopiles</taxon>
        <taxon>Ochrophyta</taxon>
        <taxon>Bolidophyceae</taxon>
        <taxon>Parmales</taxon>
        <taxon>Triparmaceae</taxon>
        <taxon>Triparma</taxon>
    </lineage>
</organism>
<reference evidence="2" key="1">
    <citation type="submission" date="2022-07" db="EMBL/GenBank/DDBJ databases">
        <title>Genome analysis of Parmales, a sister group of diatoms, reveals the evolutionary specialization of diatoms from phago-mixotrophs to photoautotrophs.</title>
        <authorList>
            <person name="Ban H."/>
            <person name="Sato S."/>
            <person name="Yoshikawa S."/>
            <person name="Kazumasa Y."/>
            <person name="Nakamura Y."/>
            <person name="Ichinomiya M."/>
            <person name="Saitoh K."/>
            <person name="Sato N."/>
            <person name="Blanc-Mathieu R."/>
            <person name="Endo H."/>
            <person name="Kuwata A."/>
            <person name="Ogata H."/>
        </authorList>
    </citation>
    <scope>NUCLEOTIDE SEQUENCE</scope>
</reference>
<dbReference type="Pfam" id="PF00615">
    <property type="entry name" value="RGS"/>
    <property type="match status" value="1"/>
</dbReference>
<dbReference type="InterPro" id="IPR044926">
    <property type="entry name" value="RGS_subdomain_2"/>
</dbReference>
<dbReference type="Proteomes" id="UP001165082">
    <property type="component" value="Unassembled WGS sequence"/>
</dbReference>
<dbReference type="OrthoDB" id="196547at2759"/>
<dbReference type="Gene3D" id="1.10.167.10">
    <property type="entry name" value="Regulator of G-protein Signalling 4, domain 2"/>
    <property type="match status" value="1"/>
</dbReference>
<dbReference type="InterPro" id="IPR016137">
    <property type="entry name" value="RGS"/>
</dbReference>
<dbReference type="PROSITE" id="PS50132">
    <property type="entry name" value="RGS"/>
    <property type="match status" value="1"/>
</dbReference>
<dbReference type="PRINTS" id="PR01301">
    <property type="entry name" value="RGSPROTEIN"/>
</dbReference>
<dbReference type="PANTHER" id="PTHR10845:SF192">
    <property type="entry name" value="DOUBLE HIT, ISOFORM B"/>
    <property type="match status" value="1"/>
</dbReference>
<dbReference type="PANTHER" id="PTHR10845">
    <property type="entry name" value="REGULATOR OF G PROTEIN SIGNALING"/>
    <property type="match status" value="1"/>
</dbReference>
<dbReference type="SUPFAM" id="SSF48097">
    <property type="entry name" value="Regulator of G-protein signaling, RGS"/>
    <property type="match status" value="1"/>
</dbReference>
<accession>A0A9W7ATM0</accession>
<keyword evidence="3" id="KW-1185">Reference proteome</keyword>
<name>A0A9W7ATM0_9STRA</name>
<proteinExistence type="predicted"/>
<dbReference type="SMART" id="SM00315">
    <property type="entry name" value="RGS"/>
    <property type="match status" value="1"/>
</dbReference>
<comment type="caution">
    <text evidence="2">The sequence shown here is derived from an EMBL/GenBank/DDBJ whole genome shotgun (WGS) entry which is preliminary data.</text>
</comment>
<evidence type="ECO:0000313" key="2">
    <source>
        <dbReference type="EMBL" id="GMH74154.1"/>
    </source>
</evidence>
<feature type="domain" description="RGS" evidence="1">
    <location>
        <begin position="73"/>
        <end position="184"/>
    </location>
</feature>
<dbReference type="InterPro" id="IPR036305">
    <property type="entry name" value="RGS_sf"/>
</dbReference>